<dbReference type="STRING" id="314607.KB13_1078"/>
<dbReference type="InterPro" id="IPR006143">
    <property type="entry name" value="RND_pump_MFP"/>
</dbReference>
<dbReference type="eggNOG" id="COG0845">
    <property type="taxonomic scope" value="Bacteria"/>
</dbReference>
<evidence type="ECO:0000259" key="5">
    <source>
        <dbReference type="Pfam" id="PF25975"/>
    </source>
</evidence>
<feature type="domain" description="CzcB-like barrel-sandwich hybrid" evidence="4">
    <location>
        <begin position="72"/>
        <end position="220"/>
    </location>
</feature>
<dbReference type="InterPro" id="IPR058649">
    <property type="entry name" value="CzcB_C"/>
</dbReference>
<evidence type="ECO:0000259" key="4">
    <source>
        <dbReference type="Pfam" id="PF25973"/>
    </source>
</evidence>
<dbReference type="PROSITE" id="PS51257">
    <property type="entry name" value="PROKAR_LIPOPROTEIN"/>
    <property type="match status" value="1"/>
</dbReference>
<protein>
    <submittedName>
        <fullName evidence="6">Secretion protein HlyD</fullName>
    </submittedName>
</protein>
<sequence length="375" mass="41451">MKTRYLLLLIFLILGSCGGDKEIADPKKINPNEVIANADMLKQIKFEAAKIIPIKRTLDIPGSIEVKQKLLARIGSPVQGRIIEINGELGDPVKQGDVLAVINSTELAKQQLAYIKSVQMVELKTKAYERAVLLFDADVVSEAQKLQRKTELSSAKADMEASKDQLFVMGMTVAEIEAIKSETQIDAITNIVAKIDGKIIKKNVNVGQVVDPTEDIFTIAMLNEVWGVAQIPERQIGFLKEGDDLLIDVPAYEDKLVEGKISYLGDIVDPVTRTVTIRTEIDNNHGLLKPDMLITMKVSGMKIEKVGVPVNAIVSIDDIPNIFVKTGKNKFLLRPVTLGIKNKEFVHIDDGLLEGEEVVIDGAFHLNNERLYTKE</sequence>
<dbReference type="InterPro" id="IPR058792">
    <property type="entry name" value="Beta-barrel_RND_2"/>
</dbReference>
<dbReference type="PANTHER" id="PTHR30097">
    <property type="entry name" value="CATION EFFLUX SYSTEM PROTEIN CUSB"/>
    <property type="match status" value="1"/>
</dbReference>
<evidence type="ECO:0000256" key="2">
    <source>
        <dbReference type="ARBA" id="ARBA00022448"/>
    </source>
</evidence>
<dbReference type="EMBL" id="DS995299">
    <property type="protein sequence ID" value="EDZ64946.1"/>
    <property type="molecule type" value="Genomic_DNA"/>
</dbReference>
<evidence type="ECO:0000313" key="6">
    <source>
        <dbReference type="EMBL" id="EDZ64946.1"/>
    </source>
</evidence>
<dbReference type="Pfam" id="PF25975">
    <property type="entry name" value="CzcB_C"/>
    <property type="match status" value="1"/>
</dbReference>
<proteinExistence type="inferred from homology"/>
<comment type="similarity">
    <text evidence="1">Belongs to the membrane fusion protein (MFP) (TC 8.A.1) family.</text>
</comment>
<dbReference type="GO" id="GO:0022857">
    <property type="term" value="F:transmembrane transporter activity"/>
    <property type="evidence" value="ECO:0007669"/>
    <property type="project" value="InterPro"/>
</dbReference>
<reference evidence="7" key="1">
    <citation type="journal article" date="2012" name="Stand. Genomic Sci.">
        <title>Genome sequence of strain HIMB624, a cultured representative from the OM43 clade of marine Betaproteobacteria.</title>
        <authorList>
            <person name="Huggett M.J."/>
            <person name="Hayakawa D.H."/>
            <person name="Rappe M.S."/>
        </authorList>
    </citation>
    <scope>NUCLEOTIDE SEQUENCE [LARGE SCALE GENOMIC DNA]</scope>
    <source>
        <strain evidence="7">KB13</strain>
    </source>
</reference>
<accession>B6BWA9</accession>
<keyword evidence="2" id="KW-0813">Transport</keyword>
<dbReference type="SUPFAM" id="SSF111369">
    <property type="entry name" value="HlyD-like secretion proteins"/>
    <property type="match status" value="1"/>
</dbReference>
<gene>
    <name evidence="6" type="ORF">KB13_1078</name>
</gene>
<dbReference type="Pfam" id="PF25954">
    <property type="entry name" value="Beta-barrel_RND_2"/>
    <property type="match status" value="1"/>
</dbReference>
<feature type="domain" description="CzcB-like C-terminal circularly permuted SH3-like" evidence="5">
    <location>
        <begin position="306"/>
        <end position="366"/>
    </location>
</feature>
<name>B6BWA9_9PROT</name>
<dbReference type="Proteomes" id="UP000004188">
    <property type="component" value="Unassembled WGS sequence"/>
</dbReference>
<dbReference type="HOGENOM" id="CLU_018816_13_3_4"/>
<dbReference type="NCBIfam" id="TIGR01730">
    <property type="entry name" value="RND_mfp"/>
    <property type="match status" value="1"/>
</dbReference>
<dbReference type="Pfam" id="PF25973">
    <property type="entry name" value="BSH_CzcB"/>
    <property type="match status" value="1"/>
</dbReference>
<dbReference type="InterPro" id="IPR058647">
    <property type="entry name" value="BSH_CzcB-like"/>
</dbReference>
<dbReference type="InterPro" id="IPR051909">
    <property type="entry name" value="MFP_Cation_Efflux"/>
</dbReference>
<evidence type="ECO:0000313" key="7">
    <source>
        <dbReference type="Proteomes" id="UP000004188"/>
    </source>
</evidence>
<dbReference type="GO" id="GO:0016020">
    <property type="term" value="C:membrane"/>
    <property type="evidence" value="ECO:0007669"/>
    <property type="project" value="InterPro"/>
</dbReference>
<feature type="domain" description="CusB-like beta-barrel" evidence="3">
    <location>
        <begin position="225"/>
        <end position="300"/>
    </location>
</feature>
<organism evidence="6 7">
    <name type="scientific">beta proteobacterium KB13</name>
    <dbReference type="NCBI Taxonomy" id="314607"/>
    <lineage>
        <taxon>Bacteria</taxon>
        <taxon>Pseudomonadati</taxon>
        <taxon>Pseudomonadota</taxon>
        <taxon>Betaproteobacteria</taxon>
        <taxon>Nitrosomonadales</taxon>
        <taxon>OM43 clade</taxon>
    </lineage>
</organism>
<dbReference type="Gene3D" id="2.40.420.20">
    <property type="match status" value="1"/>
</dbReference>
<dbReference type="FunFam" id="2.40.30.170:FF:000010">
    <property type="entry name" value="Efflux RND transporter periplasmic adaptor subunit"/>
    <property type="match status" value="1"/>
</dbReference>
<dbReference type="Gene3D" id="2.40.50.100">
    <property type="match status" value="1"/>
</dbReference>
<keyword evidence="7" id="KW-1185">Reference proteome</keyword>
<dbReference type="Gene3D" id="2.40.30.170">
    <property type="match status" value="1"/>
</dbReference>
<dbReference type="AlphaFoldDB" id="B6BWA9"/>
<evidence type="ECO:0000259" key="3">
    <source>
        <dbReference type="Pfam" id="PF25954"/>
    </source>
</evidence>
<evidence type="ECO:0000256" key="1">
    <source>
        <dbReference type="ARBA" id="ARBA00009477"/>
    </source>
</evidence>